<gene>
    <name evidence="5" type="ORF">AKJ08_0023</name>
</gene>
<dbReference type="Proteomes" id="UP000055590">
    <property type="component" value="Chromosome"/>
</dbReference>
<dbReference type="PATRIC" id="fig|1391653.3.peg.21"/>
<name>A0A0K1P873_9BACT</name>
<dbReference type="OrthoDB" id="9759321at2"/>
<dbReference type="GO" id="GO:0005975">
    <property type="term" value="P:carbohydrate metabolic process"/>
    <property type="evidence" value="ECO:0007669"/>
    <property type="project" value="InterPro"/>
</dbReference>
<evidence type="ECO:0000313" key="6">
    <source>
        <dbReference type="Proteomes" id="UP000055590"/>
    </source>
</evidence>
<evidence type="ECO:0000259" key="4">
    <source>
        <dbReference type="Pfam" id="PF03065"/>
    </source>
</evidence>
<protein>
    <submittedName>
        <fullName evidence="5">Glycoside hydrolase family 57</fullName>
    </submittedName>
</protein>
<dbReference type="InterPro" id="IPR004300">
    <property type="entry name" value="Glyco_hydro_57_N"/>
</dbReference>
<feature type="domain" description="Glycoside hydrolase family 57 N-terminal" evidence="4">
    <location>
        <begin position="7"/>
        <end position="413"/>
    </location>
</feature>
<evidence type="ECO:0000256" key="1">
    <source>
        <dbReference type="ARBA" id="ARBA00006821"/>
    </source>
</evidence>
<evidence type="ECO:0000313" key="5">
    <source>
        <dbReference type="EMBL" id="AKU89636.1"/>
    </source>
</evidence>
<dbReference type="InterPro" id="IPR052046">
    <property type="entry name" value="GH57_Enzymes"/>
</dbReference>
<keyword evidence="6" id="KW-1185">Reference proteome</keyword>
<dbReference type="SUPFAM" id="SSF88713">
    <property type="entry name" value="Glycoside hydrolase/deacetylase"/>
    <property type="match status" value="1"/>
</dbReference>
<dbReference type="PANTHER" id="PTHR36306:SF1">
    <property type="entry name" value="ALPHA-AMYLASE-RELATED"/>
    <property type="match status" value="1"/>
</dbReference>
<dbReference type="InterPro" id="IPR027291">
    <property type="entry name" value="Glyco_hydro_38_N_sf"/>
</dbReference>
<evidence type="ECO:0000256" key="2">
    <source>
        <dbReference type="ARBA" id="ARBA00023277"/>
    </source>
</evidence>
<dbReference type="InterPro" id="IPR011330">
    <property type="entry name" value="Glyco_hydro/deAcase_b/a-brl"/>
</dbReference>
<sequence>MDRVEVAFLWHMHQPPYRDPESGSYVLPWVRLHATRGYLDMAAIHERFPGVSATVNFSPVLLEQLEDYASGRANDRFLELSARPPQDLALEERAFLLRTFFMVSWEQGVRPIPRYRELLHRRGLELEGVDLREVSRAFSVDDLRDLQVLFNLAWMGFAARERDDTVRELLRKGRDFSESDKQALLEAQRRLVGSVIPAWQKVASGGMVEISATPYFHPILPLLCDSDAAKVALPDAPLPPRLRAPEDAREQVRRARDQVSTIFGAPPAGMWPAEGSVSPEALEVFAASGVRWLASDEEVLLRSLPAGANREKSLYRPWRVRAGDGEVAMVFRDRGLSDAIGFRYARSPAKDAVSGFLGDLSRIADARPAGEELPLVSVILDGENPWEYFPDSGRDFLMELYSRLEAREAGVVSTSIGRRIARGVPADRLERIHSGSWIEGSYRIWIGQPESNAAWALLGEARAALQEARERLAPHERIAAAEEQLLAAEASDWFWWYDEDFVTETKAEFDRLFRTRIQATFRALDRPIPAAALSPIGDGSATAGEPLSTLRGPSGFIHPVLDGEVSSWKEWLGAGIFEASQARQSAMHQRAGVFTSLRFGFDLDTLYLRVDPMWDERAHSTMDGLRIDLQVDKRDLDLRCRLTEGALLPYSEELGRHVGKGFFHTVVELAVPFAELGLEPGQRISMAVRGTRGEVEVERIPLEGWIVLDVPDESFELRMWKV</sequence>
<keyword evidence="5" id="KW-0378">Hydrolase</keyword>
<dbReference type="PANTHER" id="PTHR36306">
    <property type="entry name" value="ALPHA-AMYLASE-RELATED-RELATED"/>
    <property type="match status" value="1"/>
</dbReference>
<proteinExistence type="inferred from homology"/>
<dbReference type="STRING" id="1391653.AKJ08_0023"/>
<evidence type="ECO:0000256" key="3">
    <source>
        <dbReference type="RuleBase" id="RU361196"/>
    </source>
</evidence>
<comment type="similarity">
    <text evidence="1 3">Belongs to the glycosyl hydrolase 57 family.</text>
</comment>
<dbReference type="EMBL" id="CP012332">
    <property type="protein sequence ID" value="AKU89636.1"/>
    <property type="molecule type" value="Genomic_DNA"/>
</dbReference>
<reference evidence="5 6" key="1">
    <citation type="submission" date="2015-08" db="EMBL/GenBank/DDBJ databases">
        <authorList>
            <person name="Babu N.S."/>
            <person name="Beckwith C.J."/>
            <person name="Beseler K.G."/>
            <person name="Brison A."/>
            <person name="Carone J.V."/>
            <person name="Caskin T.P."/>
            <person name="Diamond M."/>
            <person name="Durham M.E."/>
            <person name="Foxe J.M."/>
            <person name="Go M."/>
            <person name="Henderson B.A."/>
            <person name="Jones I.B."/>
            <person name="McGettigan J.A."/>
            <person name="Micheletti S.J."/>
            <person name="Nasrallah M.E."/>
            <person name="Ortiz D."/>
            <person name="Piller C.R."/>
            <person name="Privatt S.R."/>
            <person name="Schneider S.L."/>
            <person name="Sharp S."/>
            <person name="Smith T.C."/>
            <person name="Stanton J.D."/>
            <person name="Ullery H.E."/>
            <person name="Wilson R.J."/>
            <person name="Serrano M.G."/>
            <person name="Buck G."/>
            <person name="Lee V."/>
            <person name="Wang Y."/>
            <person name="Carvalho R."/>
            <person name="Voegtly L."/>
            <person name="Shi R."/>
            <person name="Duckworth R."/>
            <person name="Johnson A."/>
            <person name="Loviza R."/>
            <person name="Walstead R."/>
            <person name="Shah Z."/>
            <person name="Kiflezghi M."/>
            <person name="Wade K."/>
            <person name="Ball S.L."/>
            <person name="Bradley K.W."/>
            <person name="Asai D.J."/>
            <person name="Bowman C.A."/>
            <person name="Russell D.A."/>
            <person name="Pope W.H."/>
            <person name="Jacobs-Sera D."/>
            <person name="Hendrix R.W."/>
            <person name="Hatfull G.F."/>
        </authorList>
    </citation>
    <scope>NUCLEOTIDE SEQUENCE [LARGE SCALE GENOMIC DNA]</scope>
    <source>
        <strain evidence="5 6">DSM 27710</strain>
    </source>
</reference>
<dbReference type="KEGG" id="vin:AKJ08_0023"/>
<organism evidence="5 6">
    <name type="scientific">Vulgatibacter incomptus</name>
    <dbReference type="NCBI Taxonomy" id="1391653"/>
    <lineage>
        <taxon>Bacteria</taxon>
        <taxon>Pseudomonadati</taxon>
        <taxon>Myxococcota</taxon>
        <taxon>Myxococcia</taxon>
        <taxon>Myxococcales</taxon>
        <taxon>Cystobacterineae</taxon>
        <taxon>Vulgatibacteraceae</taxon>
        <taxon>Vulgatibacter</taxon>
    </lineage>
</organism>
<dbReference type="CDD" id="cd10796">
    <property type="entry name" value="GH57N_APU"/>
    <property type="match status" value="1"/>
</dbReference>
<dbReference type="Pfam" id="PF03065">
    <property type="entry name" value="Glyco_hydro_57"/>
    <property type="match status" value="1"/>
</dbReference>
<accession>A0A0K1P873</accession>
<dbReference type="RefSeq" id="WP_050724207.1">
    <property type="nucleotide sequence ID" value="NZ_CP012332.1"/>
</dbReference>
<dbReference type="AlphaFoldDB" id="A0A0K1P873"/>
<keyword evidence="2 3" id="KW-0119">Carbohydrate metabolism</keyword>
<dbReference type="Gene3D" id="3.20.110.10">
    <property type="entry name" value="Glycoside hydrolase 38, N terminal domain"/>
    <property type="match status" value="1"/>
</dbReference>
<dbReference type="GO" id="GO:0016787">
    <property type="term" value="F:hydrolase activity"/>
    <property type="evidence" value="ECO:0007669"/>
    <property type="project" value="UniProtKB-KW"/>
</dbReference>